<protein>
    <submittedName>
        <fullName evidence="3">Uncharacterized protein</fullName>
    </submittedName>
</protein>
<feature type="signal peptide" evidence="2">
    <location>
        <begin position="1"/>
        <end position="18"/>
    </location>
</feature>
<keyword evidence="2" id="KW-0732">Signal</keyword>
<name>A0A9K3DC72_9EUKA</name>
<comment type="caution">
    <text evidence="3">The sequence shown here is derived from an EMBL/GenBank/DDBJ whole genome shotgun (WGS) entry which is preliminary data.</text>
</comment>
<feature type="compositionally biased region" description="Basic and acidic residues" evidence="1">
    <location>
        <begin position="32"/>
        <end position="41"/>
    </location>
</feature>
<keyword evidence="4" id="KW-1185">Reference proteome</keyword>
<proteinExistence type="predicted"/>
<gene>
    <name evidence="3" type="ORF">KIPB_015589</name>
</gene>
<feature type="non-terminal residue" evidence="3">
    <location>
        <position position="1"/>
    </location>
</feature>
<organism evidence="3 4">
    <name type="scientific">Kipferlia bialata</name>
    <dbReference type="NCBI Taxonomy" id="797122"/>
    <lineage>
        <taxon>Eukaryota</taxon>
        <taxon>Metamonada</taxon>
        <taxon>Carpediemonas-like organisms</taxon>
        <taxon>Kipferlia</taxon>
    </lineage>
</organism>
<evidence type="ECO:0000256" key="2">
    <source>
        <dbReference type="SAM" id="SignalP"/>
    </source>
</evidence>
<evidence type="ECO:0000313" key="3">
    <source>
        <dbReference type="EMBL" id="GIQ92046.1"/>
    </source>
</evidence>
<reference evidence="3 4" key="1">
    <citation type="journal article" date="2018" name="PLoS ONE">
        <title>The draft genome of Kipferlia bialata reveals reductive genome evolution in fornicate parasites.</title>
        <authorList>
            <person name="Tanifuji G."/>
            <person name="Takabayashi S."/>
            <person name="Kume K."/>
            <person name="Takagi M."/>
            <person name="Nakayama T."/>
            <person name="Kamikawa R."/>
            <person name="Inagaki Y."/>
            <person name="Hashimoto T."/>
        </authorList>
    </citation>
    <scope>NUCLEOTIDE SEQUENCE [LARGE SCALE GENOMIC DNA]</scope>
    <source>
        <strain evidence="3">NY0173</strain>
    </source>
</reference>
<accession>A0A9K3DC72</accession>
<feature type="chain" id="PRO_5039905616" evidence="2">
    <location>
        <begin position="19"/>
        <end position="69"/>
    </location>
</feature>
<feature type="region of interest" description="Disordered" evidence="1">
    <location>
        <begin position="21"/>
        <end position="41"/>
    </location>
</feature>
<evidence type="ECO:0000313" key="4">
    <source>
        <dbReference type="Proteomes" id="UP000265618"/>
    </source>
</evidence>
<dbReference type="EMBL" id="BDIP01008853">
    <property type="protein sequence ID" value="GIQ92046.1"/>
    <property type="molecule type" value="Genomic_DNA"/>
</dbReference>
<sequence length="69" mass="7610">MTRCVWVTLVLFLGWAWALLGPDSNPRSTTRTGEDESLKEPGHIQSLSGVEYVFSDVAGTFSNKGYSRS</sequence>
<dbReference type="Proteomes" id="UP000265618">
    <property type="component" value="Unassembled WGS sequence"/>
</dbReference>
<dbReference type="AlphaFoldDB" id="A0A9K3DC72"/>
<evidence type="ECO:0000256" key="1">
    <source>
        <dbReference type="SAM" id="MobiDB-lite"/>
    </source>
</evidence>